<dbReference type="GO" id="GO:0010133">
    <property type="term" value="P:L-proline catabolic process to L-glutamate"/>
    <property type="evidence" value="ECO:0007669"/>
    <property type="project" value="InterPro"/>
</dbReference>
<dbReference type="SUPFAM" id="SSF53720">
    <property type="entry name" value="ALDH-like"/>
    <property type="match status" value="1"/>
</dbReference>
<evidence type="ECO:0000256" key="7">
    <source>
        <dbReference type="ARBA" id="ARBA00032259"/>
    </source>
</evidence>
<dbReference type="Gene3D" id="3.40.605.10">
    <property type="entry name" value="Aldehyde Dehydrogenase, Chain A, domain 1"/>
    <property type="match status" value="1"/>
</dbReference>
<evidence type="ECO:0000256" key="9">
    <source>
        <dbReference type="SAM" id="MobiDB-lite"/>
    </source>
</evidence>
<proteinExistence type="inferred from homology"/>
<dbReference type="CDD" id="cd07123">
    <property type="entry name" value="ALDH_F4-17_P5CDH"/>
    <property type="match status" value="1"/>
</dbReference>
<keyword evidence="4 11" id="KW-0560">Oxidoreductase</keyword>
<dbReference type="AlphaFoldDB" id="A0A931DFP4"/>
<evidence type="ECO:0000313" key="12">
    <source>
        <dbReference type="Proteomes" id="UP000614047"/>
    </source>
</evidence>
<feature type="domain" description="Aldehyde dehydrogenase" evidence="10">
    <location>
        <begin position="57"/>
        <end position="514"/>
    </location>
</feature>
<dbReference type="FunFam" id="3.40.309.10:FF:000005">
    <property type="entry name" value="1-pyrroline-5-carboxylate dehydrogenase 1"/>
    <property type="match status" value="1"/>
</dbReference>
<gene>
    <name evidence="11" type="ORF">IW256_001560</name>
</gene>
<dbReference type="Pfam" id="PF00171">
    <property type="entry name" value="Aldedh"/>
    <property type="match status" value="1"/>
</dbReference>
<accession>A0A931DFP4</accession>
<comment type="catalytic activity">
    <reaction evidence="8">
        <text>L-glutamate 5-semialdehyde + NAD(+) + H2O = L-glutamate + NADH + 2 H(+)</text>
        <dbReference type="Rhea" id="RHEA:30235"/>
        <dbReference type="ChEBI" id="CHEBI:15377"/>
        <dbReference type="ChEBI" id="CHEBI:15378"/>
        <dbReference type="ChEBI" id="CHEBI:29985"/>
        <dbReference type="ChEBI" id="CHEBI:57540"/>
        <dbReference type="ChEBI" id="CHEBI:57945"/>
        <dbReference type="ChEBI" id="CHEBI:58066"/>
        <dbReference type="EC" id="1.2.1.88"/>
    </reaction>
</comment>
<evidence type="ECO:0000256" key="4">
    <source>
        <dbReference type="ARBA" id="ARBA00023002"/>
    </source>
</evidence>
<evidence type="ECO:0000259" key="10">
    <source>
        <dbReference type="Pfam" id="PF00171"/>
    </source>
</evidence>
<dbReference type="InterPro" id="IPR005931">
    <property type="entry name" value="P5CDH/ALDH4A1"/>
</dbReference>
<dbReference type="InterPro" id="IPR050485">
    <property type="entry name" value="Proline_metab_enzyme"/>
</dbReference>
<dbReference type="GO" id="GO:0003842">
    <property type="term" value="F:L-glutamate gamma-semialdehyde dehydrogenase activity"/>
    <property type="evidence" value="ECO:0007669"/>
    <property type="project" value="UniProtKB-EC"/>
</dbReference>
<dbReference type="Gene3D" id="3.40.309.10">
    <property type="entry name" value="Aldehyde Dehydrogenase, Chain A, domain 2"/>
    <property type="match status" value="1"/>
</dbReference>
<comment type="similarity">
    <text evidence="2">Belongs to the aldehyde dehydrogenase family.</text>
</comment>
<dbReference type="EC" id="1.2.1.88" evidence="3"/>
<evidence type="ECO:0000256" key="3">
    <source>
        <dbReference type="ARBA" id="ARBA00012884"/>
    </source>
</evidence>
<dbReference type="Proteomes" id="UP000614047">
    <property type="component" value="Unassembled WGS sequence"/>
</dbReference>
<evidence type="ECO:0000256" key="5">
    <source>
        <dbReference type="ARBA" id="ARBA00023027"/>
    </source>
</evidence>
<dbReference type="InterPro" id="IPR016160">
    <property type="entry name" value="Ald_DH_CS_CYS"/>
</dbReference>
<evidence type="ECO:0000256" key="1">
    <source>
        <dbReference type="ARBA" id="ARBA00004786"/>
    </source>
</evidence>
<keyword evidence="6" id="KW-0642">Proline metabolism</keyword>
<protein>
    <recommendedName>
        <fullName evidence="7">L-glutamate gamma-semialdehyde dehydrogenase</fullName>
        <ecNumber evidence="3">1.2.1.88</ecNumber>
    </recommendedName>
    <alternativeName>
        <fullName evidence="7">L-glutamate gamma-semialdehyde dehydrogenase</fullName>
    </alternativeName>
</protein>
<evidence type="ECO:0000256" key="8">
    <source>
        <dbReference type="ARBA" id="ARBA00048142"/>
    </source>
</evidence>
<organism evidence="11 12">
    <name type="scientific">Actinomadura viridis</name>
    <dbReference type="NCBI Taxonomy" id="58110"/>
    <lineage>
        <taxon>Bacteria</taxon>
        <taxon>Bacillati</taxon>
        <taxon>Actinomycetota</taxon>
        <taxon>Actinomycetes</taxon>
        <taxon>Streptosporangiales</taxon>
        <taxon>Thermomonosporaceae</taxon>
        <taxon>Actinomadura</taxon>
    </lineage>
</organism>
<dbReference type="RefSeq" id="WP_197010306.1">
    <property type="nucleotide sequence ID" value="NZ_BAABES010000006.1"/>
</dbReference>
<dbReference type="InterPro" id="IPR015590">
    <property type="entry name" value="Aldehyde_DH_dom"/>
</dbReference>
<dbReference type="PANTHER" id="PTHR42862:SF1">
    <property type="entry name" value="DELTA-1-PYRROLINE-5-CARBOXYLATE DEHYDROGENASE 2, ISOFORM A-RELATED"/>
    <property type="match status" value="1"/>
</dbReference>
<keyword evidence="5" id="KW-0520">NAD</keyword>
<evidence type="ECO:0000256" key="2">
    <source>
        <dbReference type="ARBA" id="ARBA00009986"/>
    </source>
</evidence>
<reference evidence="11" key="1">
    <citation type="submission" date="2020-11" db="EMBL/GenBank/DDBJ databases">
        <title>Sequencing the genomes of 1000 actinobacteria strains.</title>
        <authorList>
            <person name="Klenk H.-P."/>
        </authorList>
    </citation>
    <scope>NUCLEOTIDE SEQUENCE</scope>
    <source>
        <strain evidence="11">DSM 43175</strain>
    </source>
</reference>
<comment type="caution">
    <text evidence="11">The sequence shown here is derived from an EMBL/GenBank/DDBJ whole genome shotgun (WGS) entry which is preliminary data.</text>
</comment>
<dbReference type="InterPro" id="IPR016161">
    <property type="entry name" value="Ald_DH/histidinol_DH"/>
</dbReference>
<comment type="pathway">
    <text evidence="1">Amino-acid degradation; L-proline degradation into L-glutamate; L-glutamate from L-proline: step 2/2.</text>
</comment>
<dbReference type="NCBIfam" id="TIGR01236">
    <property type="entry name" value="D1pyr5carbox1"/>
    <property type="match status" value="1"/>
</dbReference>
<dbReference type="PANTHER" id="PTHR42862">
    <property type="entry name" value="DELTA-1-PYRROLINE-5-CARBOXYLATE DEHYDROGENASE 1, ISOFORM A-RELATED"/>
    <property type="match status" value="1"/>
</dbReference>
<evidence type="ECO:0000256" key="6">
    <source>
        <dbReference type="ARBA" id="ARBA00023062"/>
    </source>
</evidence>
<keyword evidence="12" id="KW-1185">Reference proteome</keyword>
<dbReference type="GO" id="GO:0009898">
    <property type="term" value="C:cytoplasmic side of plasma membrane"/>
    <property type="evidence" value="ECO:0007669"/>
    <property type="project" value="TreeGrafter"/>
</dbReference>
<name>A0A931DFP4_9ACTN</name>
<dbReference type="InterPro" id="IPR016163">
    <property type="entry name" value="Ald_DH_C"/>
</dbReference>
<dbReference type="InterPro" id="IPR016162">
    <property type="entry name" value="Ald_DH_N"/>
</dbReference>
<dbReference type="FunFam" id="3.40.605.10:FF:000006">
    <property type="entry name" value="1-pyrroline-5-carboxylate dehydrogenase"/>
    <property type="match status" value="1"/>
</dbReference>
<dbReference type="GO" id="GO:0004657">
    <property type="term" value="F:proline dehydrogenase activity"/>
    <property type="evidence" value="ECO:0007669"/>
    <property type="project" value="UniProtKB-ARBA"/>
</dbReference>
<evidence type="ECO:0000313" key="11">
    <source>
        <dbReference type="EMBL" id="MBG6087447.1"/>
    </source>
</evidence>
<dbReference type="EMBL" id="JADOUA010000001">
    <property type="protein sequence ID" value="MBG6087447.1"/>
    <property type="molecule type" value="Genomic_DNA"/>
</dbReference>
<feature type="region of interest" description="Disordered" evidence="9">
    <location>
        <begin position="1"/>
        <end position="22"/>
    </location>
</feature>
<dbReference type="PROSITE" id="PS00070">
    <property type="entry name" value="ALDEHYDE_DEHYDR_CYS"/>
    <property type="match status" value="1"/>
</dbReference>
<sequence>MDAVTQVPQPANEPVRGYAPGSPERARLEERLAELQAEAPIDLPMTIGGVRRMGAGAKVDVVQPHRHAAVLGRFGTATAEDARDAIDAALAAAPAWRAMSFDDRAAIFLRAADLLAGPWRETILASTMLGQGKTVQQAEIDSPCELVDFWRFNVHFAARALAEQPISSPGVWNRTDHRPLEGFVYAITPFNFTAIAANLPTAPALMGNVVVWKPSPTQTHSAVLTMRLLEEAGLPPGVINLVTGDGLAVSEAALPHPDLAGIHFTGSTATFQKLWRAVGENISGYRTYPRLVGETGGKDFVVAHPSADPAILKTALIRGAFEYQGQKCSAASRAYVPRSLWENGLKDELVAEVEGLTMGDVTDLGNFMGAVIDARAFAKNRDAIRRAESDPAVEIVAGGTVDDSVGYFVRPTVLVSGDPDNDIFKTEYFGPILGVHVYDDERYDEVLTQMESVSAYALTGAVIAGDRQAIARTSETLRYAAGNFYINDKPTGAVVGQQPFGGGRASGTNDKAGSMLNLLRWTSPRSIKETFVPATDHRYPHMG</sequence>